<feature type="repeat" description="WD" evidence="3">
    <location>
        <begin position="577"/>
        <end position="618"/>
    </location>
</feature>
<feature type="repeat" description="WD" evidence="3">
    <location>
        <begin position="501"/>
        <end position="535"/>
    </location>
</feature>
<gene>
    <name evidence="4" type="ORF">RFI_09393</name>
</gene>
<dbReference type="InterPro" id="IPR020472">
    <property type="entry name" value="WD40_PAC1"/>
</dbReference>
<dbReference type="CDD" id="cd00200">
    <property type="entry name" value="WD40"/>
    <property type="match status" value="1"/>
</dbReference>
<dbReference type="SUPFAM" id="SSF50978">
    <property type="entry name" value="WD40 repeat-like"/>
    <property type="match status" value="1"/>
</dbReference>
<dbReference type="InterPro" id="IPR019775">
    <property type="entry name" value="WD40_repeat_CS"/>
</dbReference>
<sequence>MYKDEILICGGNNKRECWSYHTLKNQYKYICSYPDNVILQGHCVVSNASDTSDIFLVSFGGPSKKTKHTLIMEYMSVWENAEEKNIKKDTIKRNAWFLLIGANKKPVYIGRNIDDYIGVRAVIGGSNKQLLFITYPPRNISIFNLNTHQFVKHSTFPTGGDNCIRYHCFLSLDDDIMALFCKQTGLFIKYNEDSNELNFQLLQMCSTITGCDRYACVVADGYIWFFGGRDLLSDAQDLVHLYSPLDNTWLQLADPLSIPLMDSAAVFDKGKLCVHIIGGRSTQDIPTVLHVGIGLVDWENSIMDIVENHTWLEWDKREMEDAIRLIEDLNNKAEIKDMINVKKDMDNMKENCDLKNLKSNVGTYYHPSSKNGLTILLKLLHDIFWYMFNFWQITCSRFSQKMKYFKLLKKFRWNPFGTTSVAFALDGSKIVSSVLDQTVRIWDLKFEKEAQILKGHSGSIRDSQFSPKGDMVVSCSEDNTIRLWDVNSGKEIRTFKAHGDVTKCQFAPHSNTLVSSLSNGSISVWDINSGKQQQFQAHNAIVNDVQFSRDGQMIVTSSHDKTIRIWDAISFDSIQILNGHIGPVWRAQFSPDSRFIVSCSYDKTIRIWNVSTGEQLNEFTGHSDVIRNVTFSADGQVIVSCSYDKTIRLWDFKSGQEIQKLEGHLNWVTGVDISPNGNLLQFQEIYYVLKKQKKNFVSGAFFFGKYLLFWNVYINILQQSSFSGIMTKNKRLNIFFGFENVICDDLLQ</sequence>
<dbReference type="PANTHER" id="PTHR22847">
    <property type="entry name" value="WD40 REPEAT PROTEIN"/>
    <property type="match status" value="1"/>
</dbReference>
<dbReference type="PANTHER" id="PTHR22847:SF637">
    <property type="entry name" value="WD REPEAT DOMAIN 5B"/>
    <property type="match status" value="1"/>
</dbReference>
<keyword evidence="5" id="KW-1185">Reference proteome</keyword>
<evidence type="ECO:0000313" key="4">
    <source>
        <dbReference type="EMBL" id="ETO27739.1"/>
    </source>
</evidence>
<feature type="repeat" description="WD" evidence="3">
    <location>
        <begin position="619"/>
        <end position="660"/>
    </location>
</feature>
<name>X6NPV0_RETFI</name>
<protein>
    <submittedName>
        <fullName evidence="4">G-protein beta WD-40 repeats containing protein</fullName>
    </submittedName>
</protein>
<dbReference type="PROSITE" id="PS50294">
    <property type="entry name" value="WD_REPEATS_REGION"/>
    <property type="match status" value="4"/>
</dbReference>
<accession>X6NPV0</accession>
<feature type="repeat" description="WD" evidence="3">
    <location>
        <begin position="419"/>
        <end position="452"/>
    </location>
</feature>
<feature type="repeat" description="WD" evidence="3">
    <location>
        <begin position="453"/>
        <end position="494"/>
    </location>
</feature>
<dbReference type="AlphaFoldDB" id="X6NPV0"/>
<dbReference type="SMART" id="SM00320">
    <property type="entry name" value="WD40"/>
    <property type="match status" value="7"/>
</dbReference>
<evidence type="ECO:0000256" key="2">
    <source>
        <dbReference type="ARBA" id="ARBA00022737"/>
    </source>
</evidence>
<dbReference type="InterPro" id="IPR015943">
    <property type="entry name" value="WD40/YVTN_repeat-like_dom_sf"/>
</dbReference>
<dbReference type="Gene3D" id="2.120.10.80">
    <property type="entry name" value="Kelch-type beta propeller"/>
    <property type="match status" value="1"/>
</dbReference>
<dbReference type="GO" id="GO:0005634">
    <property type="term" value="C:nucleus"/>
    <property type="evidence" value="ECO:0007669"/>
    <property type="project" value="TreeGrafter"/>
</dbReference>
<comment type="caution">
    <text evidence="4">The sequence shown here is derived from an EMBL/GenBank/DDBJ whole genome shotgun (WGS) entry which is preliminary data.</text>
</comment>
<dbReference type="Proteomes" id="UP000023152">
    <property type="component" value="Unassembled WGS sequence"/>
</dbReference>
<evidence type="ECO:0000313" key="5">
    <source>
        <dbReference type="Proteomes" id="UP000023152"/>
    </source>
</evidence>
<dbReference type="Gene3D" id="2.130.10.10">
    <property type="entry name" value="YVTN repeat-like/Quinoprotein amine dehydrogenase"/>
    <property type="match status" value="3"/>
</dbReference>
<reference evidence="4 5" key="1">
    <citation type="journal article" date="2013" name="Curr. Biol.">
        <title>The Genome of the Foraminiferan Reticulomyxa filosa.</title>
        <authorList>
            <person name="Glockner G."/>
            <person name="Hulsmann N."/>
            <person name="Schleicher M."/>
            <person name="Noegel A.A."/>
            <person name="Eichinger L."/>
            <person name="Gallinger C."/>
            <person name="Pawlowski J."/>
            <person name="Sierra R."/>
            <person name="Euteneuer U."/>
            <person name="Pillet L."/>
            <person name="Moustafa A."/>
            <person name="Platzer M."/>
            <person name="Groth M."/>
            <person name="Szafranski K."/>
            <person name="Schliwa M."/>
        </authorList>
    </citation>
    <scope>NUCLEOTIDE SEQUENCE [LARGE SCALE GENOMIC DNA]</scope>
</reference>
<dbReference type="PRINTS" id="PR00320">
    <property type="entry name" value="GPROTEINBRPT"/>
</dbReference>
<dbReference type="InterPro" id="IPR015915">
    <property type="entry name" value="Kelch-typ_b-propeller"/>
</dbReference>
<evidence type="ECO:0000256" key="3">
    <source>
        <dbReference type="PROSITE-ProRule" id="PRU00221"/>
    </source>
</evidence>
<dbReference type="EMBL" id="ASPP01007071">
    <property type="protein sequence ID" value="ETO27739.1"/>
    <property type="molecule type" value="Genomic_DNA"/>
</dbReference>
<dbReference type="InterPro" id="IPR036322">
    <property type="entry name" value="WD40_repeat_dom_sf"/>
</dbReference>
<organism evidence="4 5">
    <name type="scientific">Reticulomyxa filosa</name>
    <dbReference type="NCBI Taxonomy" id="46433"/>
    <lineage>
        <taxon>Eukaryota</taxon>
        <taxon>Sar</taxon>
        <taxon>Rhizaria</taxon>
        <taxon>Retaria</taxon>
        <taxon>Foraminifera</taxon>
        <taxon>Monothalamids</taxon>
        <taxon>Reticulomyxidae</taxon>
        <taxon>Reticulomyxa</taxon>
    </lineage>
</organism>
<dbReference type="GO" id="GO:1990234">
    <property type="term" value="C:transferase complex"/>
    <property type="evidence" value="ECO:0007669"/>
    <property type="project" value="UniProtKB-ARBA"/>
</dbReference>
<dbReference type="PROSITE" id="PS00678">
    <property type="entry name" value="WD_REPEATS_1"/>
    <property type="match status" value="5"/>
</dbReference>
<keyword evidence="1 3" id="KW-0853">WD repeat</keyword>
<proteinExistence type="predicted"/>
<dbReference type="PROSITE" id="PS50082">
    <property type="entry name" value="WD_REPEATS_2"/>
    <property type="match status" value="6"/>
</dbReference>
<dbReference type="Pfam" id="PF00400">
    <property type="entry name" value="WD40"/>
    <property type="match status" value="7"/>
</dbReference>
<feature type="repeat" description="WD" evidence="3">
    <location>
        <begin position="535"/>
        <end position="567"/>
    </location>
</feature>
<keyword evidence="2" id="KW-0677">Repeat</keyword>
<dbReference type="InterPro" id="IPR001680">
    <property type="entry name" value="WD40_rpt"/>
</dbReference>
<evidence type="ECO:0000256" key="1">
    <source>
        <dbReference type="ARBA" id="ARBA00022574"/>
    </source>
</evidence>
<dbReference type="SUPFAM" id="SSF117281">
    <property type="entry name" value="Kelch motif"/>
    <property type="match status" value="1"/>
</dbReference>